<dbReference type="InterPro" id="IPR009014">
    <property type="entry name" value="Transketo_C/PFOR_II"/>
</dbReference>
<protein>
    <recommendedName>
        <fullName evidence="3">3-methyl-2-oxobutanoate dehydrogenase (2-methylpropanoyl-transferring)</fullName>
        <ecNumber evidence="3">1.2.4.4</ecNumber>
    </recommendedName>
</protein>
<comment type="function">
    <text evidence="2">E1 component of the 2-oxoglutarate dehydrogenase (OGDH) complex which catalyzes the decarboxylation of 2-oxoglutarate, the first step in the conversion of 2-oxoglutarate to succinyl-CoA and CO(2).</text>
</comment>
<name>A0A1E5IRS4_SHECO</name>
<dbReference type="Pfam" id="PF02780">
    <property type="entry name" value="Transketolase_C"/>
    <property type="match status" value="1"/>
</dbReference>
<dbReference type="Gene3D" id="3.40.50.920">
    <property type="match status" value="1"/>
</dbReference>
<reference evidence="7 8" key="1">
    <citation type="submission" date="2016-07" db="EMBL/GenBank/DDBJ databases">
        <title>Whole-genome of two Shewanella species isolated from a digestive organ of sea cucumber Apostichopus japonicus Selenka 1867.</title>
        <authorList>
            <person name="Hong H.-H."/>
            <person name="Choi H."/>
            <person name="Cheon S."/>
            <person name="Oh J.-S."/>
            <person name="Lee H.-G."/>
            <person name="Park C."/>
        </authorList>
    </citation>
    <scope>NUCLEOTIDE SEQUENCE [LARGE SCALE GENOMIC DNA]</scope>
    <source>
        <strain evidence="7 8">CSB03KR</strain>
    </source>
</reference>
<keyword evidence="5" id="KW-0786">Thiamine pyrophosphate</keyword>
<dbReference type="EC" id="1.2.4.4" evidence="3"/>
<sequence length="749" mass="81783">MEDRAIALDRQFVDRVINQDFLSIEQGWDHRRLGLSDADFIGLFESQIKSRLLDLESRQMRARNQGFYTIGSSGHEGNAAYGLALRPTDMAFLHYRSAAFMIERGRHVAGETQLWDMLLSFAASSDDPISGGRHKVLGSKRLNIPPQTSTIASHLPKAVGAALSIPLLERLDLHSDLQPQGIVMCNFGDASANHASAQTAINAAGWAAYQQVPLPLMFVCEDNGIGISTATPKGWIAANFSARPGIQYFACDGRDILDTYRVSKQAADYARQRRKPVFLHVRTVRLMGHAGSDAEIAYLKKQQILDNEAQDPLLITAKQVIAAGLLSPEQVVALYQTTKTRIAAIAAVAVSQQKLDCVHKAMSSIVPPSLAQGSEKTPLSDEQYLSLFIADKNSIGKPVHMGKLINFTLTELMARQQNILVCGEDVGKKGGVYHVTSRLVERFGPNRVINTLLDETSILGLAIGMAHKGLLPIPEIQFLAYVHNAEDQIRGEAATLPFFSDGQFTNPMVIRIAGLGYQKGFGGHFHNDNSLAVFRDIPGLILACPSNGADAMAMLRECVRMADEEQRLIIFLEPIALYMTRDLHEPGDNLWSATYQPQATATRLPFGELGIYGTGKSLCIISYGNGFYLSRQAEKRLAALGVACTVIDLRYLAPLNEVAIAQQAAQCQHVLIVDECRRSGSVSEAITTCLYEQLGDECPKLARLTAEDCFIPLADAATLPLPSQQSIVTAALTLLGIDEQINSPRSKEA</sequence>
<evidence type="ECO:0000313" key="7">
    <source>
        <dbReference type="EMBL" id="OEG72653.1"/>
    </source>
</evidence>
<evidence type="ECO:0000256" key="5">
    <source>
        <dbReference type="ARBA" id="ARBA00023052"/>
    </source>
</evidence>
<dbReference type="CDD" id="cd02000">
    <property type="entry name" value="TPP_E1_PDC_ADC_BCADC"/>
    <property type="match status" value="1"/>
</dbReference>
<evidence type="ECO:0000256" key="4">
    <source>
        <dbReference type="ARBA" id="ARBA00023002"/>
    </source>
</evidence>
<evidence type="ECO:0000313" key="8">
    <source>
        <dbReference type="Proteomes" id="UP000095230"/>
    </source>
</evidence>
<dbReference type="Gene3D" id="3.40.50.970">
    <property type="match status" value="2"/>
</dbReference>
<dbReference type="GO" id="GO:0007584">
    <property type="term" value="P:response to nutrient"/>
    <property type="evidence" value="ECO:0007669"/>
    <property type="project" value="TreeGrafter"/>
</dbReference>
<dbReference type="GO" id="GO:0009083">
    <property type="term" value="P:branched-chain amino acid catabolic process"/>
    <property type="evidence" value="ECO:0007669"/>
    <property type="project" value="TreeGrafter"/>
</dbReference>
<evidence type="ECO:0000256" key="3">
    <source>
        <dbReference type="ARBA" id="ARBA00012277"/>
    </source>
</evidence>
<dbReference type="SUPFAM" id="SSF52518">
    <property type="entry name" value="Thiamin diphosphate-binding fold (THDP-binding)"/>
    <property type="match status" value="2"/>
</dbReference>
<dbReference type="RefSeq" id="WP_069671793.1">
    <property type="nucleotide sequence ID" value="NZ_JAWWDQ010000001.1"/>
</dbReference>
<dbReference type="AlphaFoldDB" id="A0A1E5IRS4"/>
<dbReference type="STRING" id="23.BEL05_10260"/>
<evidence type="ECO:0000256" key="1">
    <source>
        <dbReference type="ARBA" id="ARBA00001964"/>
    </source>
</evidence>
<feature type="domain" description="Transketolase-like pyrimidine-binding" evidence="6">
    <location>
        <begin position="399"/>
        <end position="580"/>
    </location>
</feature>
<dbReference type="EMBL" id="MCBT01000046">
    <property type="protein sequence ID" value="OEG72653.1"/>
    <property type="molecule type" value="Genomic_DNA"/>
</dbReference>
<comment type="caution">
    <text evidence="7">The sequence shown here is derived from an EMBL/GenBank/DDBJ whole genome shotgun (WGS) entry which is preliminary data.</text>
</comment>
<comment type="cofactor">
    <cofactor evidence="1">
        <name>thiamine diphosphate</name>
        <dbReference type="ChEBI" id="CHEBI:58937"/>
    </cofactor>
</comment>
<dbReference type="SMART" id="SM00861">
    <property type="entry name" value="Transket_pyr"/>
    <property type="match status" value="1"/>
</dbReference>
<dbReference type="Proteomes" id="UP000095230">
    <property type="component" value="Unassembled WGS sequence"/>
</dbReference>
<accession>A0A1E5IRS4</accession>
<dbReference type="OrthoDB" id="9780894at2"/>
<dbReference type="PANTHER" id="PTHR42980">
    <property type="entry name" value="2-OXOISOVALERATE DEHYDROGENASE SUBUNIT BETA-RELATED"/>
    <property type="match status" value="1"/>
</dbReference>
<dbReference type="Pfam" id="PF02779">
    <property type="entry name" value="Transket_pyr"/>
    <property type="match status" value="1"/>
</dbReference>
<keyword evidence="4" id="KW-0560">Oxidoreductase</keyword>
<dbReference type="InterPro" id="IPR033248">
    <property type="entry name" value="Transketolase_C"/>
</dbReference>
<dbReference type="Pfam" id="PF00676">
    <property type="entry name" value="E1_dh"/>
    <property type="match status" value="1"/>
</dbReference>
<dbReference type="InterPro" id="IPR029061">
    <property type="entry name" value="THDP-binding"/>
</dbReference>
<dbReference type="PANTHER" id="PTHR42980:SF1">
    <property type="entry name" value="2-OXOISOVALERATE DEHYDROGENASE SUBUNIT BETA, MITOCHONDRIAL"/>
    <property type="match status" value="1"/>
</dbReference>
<dbReference type="GO" id="GO:0003863">
    <property type="term" value="F:branched-chain 2-oxo acid dehydrogenase activity"/>
    <property type="evidence" value="ECO:0007669"/>
    <property type="project" value="UniProtKB-EC"/>
</dbReference>
<evidence type="ECO:0000259" key="6">
    <source>
        <dbReference type="SMART" id="SM00861"/>
    </source>
</evidence>
<evidence type="ECO:0000256" key="2">
    <source>
        <dbReference type="ARBA" id="ARBA00003906"/>
    </source>
</evidence>
<dbReference type="InterPro" id="IPR001017">
    <property type="entry name" value="DH_E1"/>
</dbReference>
<dbReference type="InterPro" id="IPR005475">
    <property type="entry name" value="Transketolase-like_Pyr-bd"/>
</dbReference>
<gene>
    <name evidence="7" type="ORF">BEL05_10260</name>
</gene>
<dbReference type="SUPFAM" id="SSF52922">
    <property type="entry name" value="TK C-terminal domain-like"/>
    <property type="match status" value="1"/>
</dbReference>
<proteinExistence type="predicted"/>
<organism evidence="7 8">
    <name type="scientific">Shewanella colwelliana</name>
    <name type="common">Alteromonas colwelliana</name>
    <dbReference type="NCBI Taxonomy" id="23"/>
    <lineage>
        <taxon>Bacteria</taxon>
        <taxon>Pseudomonadati</taxon>
        <taxon>Pseudomonadota</taxon>
        <taxon>Gammaproteobacteria</taxon>
        <taxon>Alteromonadales</taxon>
        <taxon>Shewanellaceae</taxon>
        <taxon>Shewanella</taxon>
    </lineage>
</organism>